<organism evidence="2 3">
    <name type="scientific">Thauera linaloolentis (strain DSM 12138 / JCM 21573 / CCUG 41526 / CIP 105981 / IAM 15112 / NBRC 102519 / 47Lol)</name>
    <dbReference type="NCBI Taxonomy" id="1123367"/>
    <lineage>
        <taxon>Bacteria</taxon>
        <taxon>Pseudomonadati</taxon>
        <taxon>Pseudomonadota</taxon>
        <taxon>Betaproteobacteria</taxon>
        <taxon>Rhodocyclales</taxon>
        <taxon>Zoogloeaceae</taxon>
        <taxon>Thauera</taxon>
    </lineage>
</organism>
<sequence>MTQAVVTRRDGDTFQARMFWMHAAHLLDPEGRVTRVGFEAGPRGFDDIWVEYDPAHAPKNQFGNAILVERMQCKWHATGGYYTFEDLTLPAFINAQTTSMLQRAYSALQYDRAEGRTSRLSLVTNHRTYVDDPLHTLLRMKSFTLNIEEMFTGKTERSAMFQLRQLWMSHLGIDEAELRSLGVALSLAHTSDSLDMLRDRLDVACRFAGLKRPDPNSSSTIYDGNIFEWVGQRRTEFDRKTFREKCGDEGLLAAPERSVRMYGVKTFEHASDRLELMCEDTLNMVPAFDDRFIRDTSAWKASLQPRLKEFLLKLPAEDGHLRLAIDAHATIAFAAGAVLDTKSGRIIEIVQRSPTRVVWSPNDRPPSPAWPTWIFEEEIVSPEGQGTAYAVSITRDTAPMVRQYVAQKLPGIRRVLIARPNVASGQSVVECGAHAIQLAESLADRLKSDREVDPALLMERVHLFVAAPNAFTFFLGRHVQVLKPVTLYEFDFGRDRHGSYEPSLLYPDIERP</sequence>
<dbReference type="InterPro" id="IPR040836">
    <property type="entry name" value="SAVED"/>
</dbReference>
<protein>
    <recommendedName>
        <fullName evidence="1">SMODS-associated and fused to various effectors domain-containing protein</fullName>
    </recommendedName>
</protein>
<dbReference type="OrthoDB" id="268467at2"/>
<dbReference type="STRING" id="1123367.GCA_000621305_02356"/>
<proteinExistence type="predicted"/>
<dbReference type="RefSeq" id="WP_004333152.1">
    <property type="nucleotide sequence ID" value="NZ_AMXE01000004.1"/>
</dbReference>
<comment type="caution">
    <text evidence="2">The sequence shown here is derived from an EMBL/GenBank/DDBJ whole genome shotgun (WGS) entry which is preliminary data.</text>
</comment>
<evidence type="ECO:0000259" key="1">
    <source>
        <dbReference type="Pfam" id="PF18145"/>
    </source>
</evidence>
<evidence type="ECO:0000313" key="2">
    <source>
        <dbReference type="EMBL" id="ENO90219.1"/>
    </source>
</evidence>
<reference evidence="2 3" key="1">
    <citation type="submission" date="2012-09" db="EMBL/GenBank/DDBJ databases">
        <title>Draft Genome Sequences of 6 Strains from Genus Thauera.</title>
        <authorList>
            <person name="Liu B."/>
            <person name="Shapleigh J.P."/>
            <person name="Frostegard A.H."/>
        </authorList>
    </citation>
    <scope>NUCLEOTIDE SEQUENCE [LARGE SCALE GENOMIC DNA]</scope>
    <source>
        <strain evidence="3">47Lol / DSM 12138</strain>
    </source>
</reference>
<keyword evidence="3" id="KW-1185">Reference proteome</keyword>
<dbReference type="Pfam" id="PF18145">
    <property type="entry name" value="SAVED"/>
    <property type="match status" value="1"/>
</dbReference>
<evidence type="ECO:0000313" key="3">
    <source>
        <dbReference type="Proteomes" id="UP000013232"/>
    </source>
</evidence>
<accession>N6ZDH1</accession>
<gene>
    <name evidence="2" type="ORF">C666_02105</name>
</gene>
<dbReference type="NCBIfam" id="NF033611">
    <property type="entry name" value="SAVED"/>
    <property type="match status" value="1"/>
</dbReference>
<dbReference type="AlphaFoldDB" id="N6ZDH1"/>
<dbReference type="EMBL" id="AMXE01000004">
    <property type="protein sequence ID" value="ENO90219.1"/>
    <property type="molecule type" value="Genomic_DNA"/>
</dbReference>
<dbReference type="Proteomes" id="UP000013232">
    <property type="component" value="Unassembled WGS sequence"/>
</dbReference>
<dbReference type="eggNOG" id="ENOG502Z99I">
    <property type="taxonomic scope" value="Bacteria"/>
</dbReference>
<name>N6ZDH1_THAL4</name>
<feature type="domain" description="SMODS-associated and fused to various effectors" evidence="1">
    <location>
        <begin position="304"/>
        <end position="504"/>
    </location>
</feature>